<comment type="similarity">
    <text evidence="1">Belongs to the cystatin family.</text>
</comment>
<feature type="signal peptide" evidence="3">
    <location>
        <begin position="1"/>
        <end position="19"/>
    </location>
</feature>
<evidence type="ECO:0000259" key="4">
    <source>
        <dbReference type="SMART" id="SM00043"/>
    </source>
</evidence>
<dbReference type="OrthoDB" id="1908104at2759"/>
<evidence type="ECO:0000256" key="3">
    <source>
        <dbReference type="SAM" id="SignalP"/>
    </source>
</evidence>
<proteinExistence type="inferred from homology"/>
<keyword evidence="2" id="KW-1015">Disulfide bond</keyword>
<dbReference type="FunFam" id="3.10.450.10:FF:000004">
    <property type="entry name" value="Cystatin C"/>
    <property type="match status" value="1"/>
</dbReference>
<dbReference type="SUPFAM" id="SSF54403">
    <property type="entry name" value="Cystatin/monellin"/>
    <property type="match status" value="1"/>
</dbReference>
<dbReference type="PANTHER" id="PTHR46186:SF18">
    <property type="entry name" value="CYSTATIN-LIKE"/>
    <property type="match status" value="1"/>
</dbReference>
<name>A0A8C5MK48_9ANUR</name>
<evidence type="ECO:0000313" key="5">
    <source>
        <dbReference type="Ensembl" id="ENSLLEP00000015858.1"/>
    </source>
</evidence>
<dbReference type="GO" id="GO:0031982">
    <property type="term" value="C:vesicle"/>
    <property type="evidence" value="ECO:0007669"/>
    <property type="project" value="TreeGrafter"/>
</dbReference>
<feature type="chain" id="PRO_5034074363" description="Cystatin domain-containing protein" evidence="3">
    <location>
        <begin position="20"/>
        <end position="153"/>
    </location>
</feature>
<accession>A0A8C5MK48</accession>
<dbReference type="InterPro" id="IPR018073">
    <property type="entry name" value="Prot_inh_cystat_CS"/>
</dbReference>
<dbReference type="CDD" id="cd00042">
    <property type="entry name" value="CY"/>
    <property type="match status" value="1"/>
</dbReference>
<evidence type="ECO:0000256" key="1">
    <source>
        <dbReference type="ARBA" id="ARBA00009403"/>
    </source>
</evidence>
<organism evidence="5 6">
    <name type="scientific">Leptobrachium leishanense</name>
    <name type="common">Leishan spiny toad</name>
    <dbReference type="NCBI Taxonomy" id="445787"/>
    <lineage>
        <taxon>Eukaryota</taxon>
        <taxon>Metazoa</taxon>
        <taxon>Chordata</taxon>
        <taxon>Craniata</taxon>
        <taxon>Vertebrata</taxon>
        <taxon>Euteleostomi</taxon>
        <taxon>Amphibia</taxon>
        <taxon>Batrachia</taxon>
        <taxon>Anura</taxon>
        <taxon>Pelobatoidea</taxon>
        <taxon>Megophryidae</taxon>
        <taxon>Leptobrachium</taxon>
    </lineage>
</organism>
<dbReference type="Ensembl" id="ENSLLET00000016464.1">
    <property type="protein sequence ID" value="ENSLLEP00000015858.1"/>
    <property type="gene ID" value="ENSLLEG00000010057.1"/>
</dbReference>
<dbReference type="Gene3D" id="3.10.450.10">
    <property type="match status" value="1"/>
</dbReference>
<dbReference type="Pfam" id="PF00031">
    <property type="entry name" value="Cystatin"/>
    <property type="match status" value="1"/>
</dbReference>
<protein>
    <recommendedName>
        <fullName evidence="4">Cystatin domain-containing protein</fullName>
    </recommendedName>
</protein>
<dbReference type="PROSITE" id="PS00287">
    <property type="entry name" value="CYSTATIN"/>
    <property type="match status" value="1"/>
</dbReference>
<dbReference type="PANTHER" id="PTHR46186">
    <property type="entry name" value="CYSTATIN"/>
    <property type="match status" value="1"/>
</dbReference>
<dbReference type="Proteomes" id="UP000694569">
    <property type="component" value="Unplaced"/>
</dbReference>
<evidence type="ECO:0000256" key="2">
    <source>
        <dbReference type="ARBA" id="ARBA00023157"/>
    </source>
</evidence>
<keyword evidence="3" id="KW-0732">Signal</keyword>
<dbReference type="GO" id="GO:0004869">
    <property type="term" value="F:cysteine-type endopeptidase inhibitor activity"/>
    <property type="evidence" value="ECO:0007669"/>
    <property type="project" value="InterPro"/>
</dbReference>
<dbReference type="AlphaFoldDB" id="A0A8C5MK48"/>
<keyword evidence="6" id="KW-1185">Reference proteome</keyword>
<dbReference type="InterPro" id="IPR000010">
    <property type="entry name" value="Cystatin_dom"/>
</dbReference>
<dbReference type="SMART" id="SM00043">
    <property type="entry name" value="CY"/>
    <property type="match status" value="1"/>
</dbReference>
<reference evidence="5" key="2">
    <citation type="submission" date="2025-09" db="UniProtKB">
        <authorList>
            <consortium name="Ensembl"/>
        </authorList>
    </citation>
    <scope>IDENTIFICATION</scope>
</reference>
<evidence type="ECO:0000313" key="6">
    <source>
        <dbReference type="Proteomes" id="UP000694569"/>
    </source>
</evidence>
<sequence length="153" mass="17245">MENLLKLCIIVILATIAQSYIDNKSRPRLGGWADVKEPNAGLENALQVAIEEYNKANNGEIIKKVDKIISARQQVVAGMKYNVKVDVTVTSCKTTDLYCGTCQEDENSIPQKKRCIFEVLLVPWMNTKQKHWQAAVGTKKTTCRKTNVELLIY</sequence>
<dbReference type="GO" id="GO:0005737">
    <property type="term" value="C:cytoplasm"/>
    <property type="evidence" value="ECO:0007669"/>
    <property type="project" value="TreeGrafter"/>
</dbReference>
<dbReference type="GO" id="GO:0005615">
    <property type="term" value="C:extracellular space"/>
    <property type="evidence" value="ECO:0007669"/>
    <property type="project" value="TreeGrafter"/>
</dbReference>
<dbReference type="InterPro" id="IPR046350">
    <property type="entry name" value="Cystatin_sf"/>
</dbReference>
<reference evidence="5" key="1">
    <citation type="submission" date="2025-08" db="UniProtKB">
        <authorList>
            <consortium name="Ensembl"/>
        </authorList>
    </citation>
    <scope>IDENTIFICATION</scope>
</reference>
<feature type="domain" description="Cystatin" evidence="4">
    <location>
        <begin position="27"/>
        <end position="136"/>
    </location>
</feature>